<name>A0A7J8YT55_GOSAI</name>
<keyword evidence="2" id="KW-0812">Transmembrane</keyword>
<evidence type="ECO:0000313" key="3">
    <source>
        <dbReference type="EMBL" id="MBA0702199.1"/>
    </source>
</evidence>
<dbReference type="EMBL" id="JABFAA010349713">
    <property type="protein sequence ID" value="MBA0702199.1"/>
    <property type="molecule type" value="Genomic_DNA"/>
</dbReference>
<reference evidence="3 4" key="1">
    <citation type="journal article" date="2019" name="Genome Biol. Evol.">
        <title>Insights into the evolution of the New World diploid cottons (Gossypium, subgenus Houzingenia) based on genome sequencing.</title>
        <authorList>
            <person name="Grover C.E."/>
            <person name="Arick M.A. 2nd"/>
            <person name="Thrash A."/>
            <person name="Conover J.L."/>
            <person name="Sanders W.S."/>
            <person name="Peterson D.G."/>
            <person name="Frelichowski J.E."/>
            <person name="Scheffler J.A."/>
            <person name="Scheffler B.E."/>
            <person name="Wendel J.F."/>
        </authorList>
    </citation>
    <scope>NUCLEOTIDE SEQUENCE [LARGE SCALE GENOMIC DNA]</scope>
    <source>
        <strain evidence="3">185</strain>
        <tissue evidence="3">Leaf</tissue>
    </source>
</reference>
<keyword evidence="4" id="KW-1185">Reference proteome</keyword>
<proteinExistence type="predicted"/>
<accession>A0A7J8YT55</accession>
<sequence>MPKQIPTISAAGDENNDGKASSSGTSYLTCLMKNKNIALEIMILAISLAIVGAYVKKYCQCSLE</sequence>
<protein>
    <submittedName>
        <fullName evidence="3">Uncharacterized protein</fullName>
    </submittedName>
</protein>
<dbReference type="Proteomes" id="UP000593577">
    <property type="component" value="Unassembled WGS sequence"/>
</dbReference>
<organism evidence="3 4">
    <name type="scientific">Gossypium aridum</name>
    <name type="common">American cotton</name>
    <name type="synonym">Erioxylum aridum</name>
    <dbReference type="NCBI Taxonomy" id="34290"/>
    <lineage>
        <taxon>Eukaryota</taxon>
        <taxon>Viridiplantae</taxon>
        <taxon>Streptophyta</taxon>
        <taxon>Embryophyta</taxon>
        <taxon>Tracheophyta</taxon>
        <taxon>Spermatophyta</taxon>
        <taxon>Magnoliopsida</taxon>
        <taxon>eudicotyledons</taxon>
        <taxon>Gunneridae</taxon>
        <taxon>Pentapetalae</taxon>
        <taxon>rosids</taxon>
        <taxon>malvids</taxon>
        <taxon>Malvales</taxon>
        <taxon>Malvaceae</taxon>
        <taxon>Malvoideae</taxon>
        <taxon>Gossypium</taxon>
    </lineage>
</organism>
<evidence type="ECO:0000256" key="2">
    <source>
        <dbReference type="SAM" id="Phobius"/>
    </source>
</evidence>
<feature type="transmembrane region" description="Helical" evidence="2">
    <location>
        <begin position="37"/>
        <end position="55"/>
    </location>
</feature>
<evidence type="ECO:0000256" key="1">
    <source>
        <dbReference type="SAM" id="MobiDB-lite"/>
    </source>
</evidence>
<gene>
    <name evidence="3" type="ORF">Goari_026922</name>
</gene>
<comment type="caution">
    <text evidence="3">The sequence shown here is derived from an EMBL/GenBank/DDBJ whole genome shotgun (WGS) entry which is preliminary data.</text>
</comment>
<feature type="region of interest" description="Disordered" evidence="1">
    <location>
        <begin position="1"/>
        <end position="24"/>
    </location>
</feature>
<keyword evidence="2" id="KW-0472">Membrane</keyword>
<keyword evidence="2" id="KW-1133">Transmembrane helix</keyword>
<evidence type="ECO:0000313" key="4">
    <source>
        <dbReference type="Proteomes" id="UP000593577"/>
    </source>
</evidence>
<dbReference type="AlphaFoldDB" id="A0A7J8YT55"/>